<accession>A0A842HBE8</accession>
<evidence type="ECO:0000256" key="2">
    <source>
        <dbReference type="SAM" id="Phobius"/>
    </source>
</evidence>
<reference evidence="3 4" key="1">
    <citation type="submission" date="2020-07" db="EMBL/GenBank/DDBJ databases">
        <authorList>
            <person name="Feng X."/>
        </authorList>
    </citation>
    <scope>NUCLEOTIDE SEQUENCE [LARGE SCALE GENOMIC DNA]</scope>
    <source>
        <strain evidence="3 4">JCM31066</strain>
    </source>
</reference>
<dbReference type="EMBL" id="JACHVB010000012">
    <property type="protein sequence ID" value="MBC2592894.1"/>
    <property type="molecule type" value="Genomic_DNA"/>
</dbReference>
<name>A0A842HBE8_9BACT</name>
<feature type="region of interest" description="Disordered" evidence="1">
    <location>
        <begin position="183"/>
        <end position="226"/>
    </location>
</feature>
<comment type="caution">
    <text evidence="3">The sequence shown here is derived from an EMBL/GenBank/DDBJ whole genome shotgun (WGS) entry which is preliminary data.</text>
</comment>
<keyword evidence="4" id="KW-1185">Reference proteome</keyword>
<sequence>MIFSRIQIFMTGTLLAAVQLHAQEDDIMDIRGLAGDTFWEANWPWLVPTAVVAAVVVVLLIRALVKRLNRPRPLTPRQLALKQVAEARAILDDGQPQADKRFSFAVSDALRGYLERALGLRAPEQTTEEFLDTAHRSPRLSPEALVSLGQFLQLCDLAKFARHAFGPDERERLLATAQTFIEQTDKREQQADNAPIDERSEVEGAMRQLNAPAVPPKIRSSAPTKS</sequence>
<dbReference type="RefSeq" id="WP_185673906.1">
    <property type="nucleotide sequence ID" value="NZ_JACHVB010000012.1"/>
</dbReference>
<dbReference type="AlphaFoldDB" id="A0A842HBE8"/>
<feature type="compositionally biased region" description="Basic and acidic residues" evidence="1">
    <location>
        <begin position="183"/>
        <end position="204"/>
    </location>
</feature>
<evidence type="ECO:0000313" key="4">
    <source>
        <dbReference type="Proteomes" id="UP000546464"/>
    </source>
</evidence>
<feature type="transmembrane region" description="Helical" evidence="2">
    <location>
        <begin position="46"/>
        <end position="65"/>
    </location>
</feature>
<keyword evidence="2" id="KW-0812">Transmembrane</keyword>
<evidence type="ECO:0000256" key="1">
    <source>
        <dbReference type="SAM" id="MobiDB-lite"/>
    </source>
</evidence>
<protein>
    <submittedName>
        <fullName evidence="3">Uncharacterized protein</fullName>
    </submittedName>
</protein>
<gene>
    <name evidence="3" type="ORF">H5P28_01345</name>
</gene>
<keyword evidence="2" id="KW-1133">Transmembrane helix</keyword>
<dbReference type="Proteomes" id="UP000546464">
    <property type="component" value="Unassembled WGS sequence"/>
</dbReference>
<evidence type="ECO:0000313" key="3">
    <source>
        <dbReference type="EMBL" id="MBC2592894.1"/>
    </source>
</evidence>
<proteinExistence type="predicted"/>
<keyword evidence="2" id="KW-0472">Membrane</keyword>
<organism evidence="3 4">
    <name type="scientific">Ruficoccus amylovorans</name>
    <dbReference type="NCBI Taxonomy" id="1804625"/>
    <lineage>
        <taxon>Bacteria</taxon>
        <taxon>Pseudomonadati</taxon>
        <taxon>Verrucomicrobiota</taxon>
        <taxon>Opitutia</taxon>
        <taxon>Puniceicoccales</taxon>
        <taxon>Cerasicoccaceae</taxon>
        <taxon>Ruficoccus</taxon>
    </lineage>
</organism>